<dbReference type="GO" id="GO:0005739">
    <property type="term" value="C:mitochondrion"/>
    <property type="evidence" value="ECO:0007669"/>
    <property type="project" value="TreeGrafter"/>
</dbReference>
<dbReference type="PANTHER" id="PTHR13192:SF3">
    <property type="entry name" value="COBALAMIN TRAFFICKING PROTEIN CBLD"/>
    <property type="match status" value="1"/>
</dbReference>
<dbReference type="PANTHER" id="PTHR13192">
    <property type="entry name" value="MY011 PROTEIN"/>
    <property type="match status" value="1"/>
</dbReference>
<organism evidence="1 2">
    <name type="scientific">Dinothrombium tinctorium</name>
    <dbReference type="NCBI Taxonomy" id="1965070"/>
    <lineage>
        <taxon>Eukaryota</taxon>
        <taxon>Metazoa</taxon>
        <taxon>Ecdysozoa</taxon>
        <taxon>Arthropoda</taxon>
        <taxon>Chelicerata</taxon>
        <taxon>Arachnida</taxon>
        <taxon>Acari</taxon>
        <taxon>Acariformes</taxon>
        <taxon>Trombidiformes</taxon>
        <taxon>Prostigmata</taxon>
        <taxon>Anystina</taxon>
        <taxon>Parasitengona</taxon>
        <taxon>Trombidioidea</taxon>
        <taxon>Trombidiidae</taxon>
        <taxon>Dinothrombium</taxon>
    </lineage>
</organism>
<dbReference type="Proteomes" id="UP000285301">
    <property type="component" value="Unassembled WGS sequence"/>
</dbReference>
<accession>A0A3S4QP33</accession>
<protein>
    <submittedName>
        <fullName evidence="1">Methylmalonic aciduria and homocystinuria type D-like protein</fullName>
    </submittedName>
</protein>
<dbReference type="AlphaFoldDB" id="A0A3S4QP33"/>
<dbReference type="Pfam" id="PF10229">
    <property type="entry name" value="MMADHC"/>
    <property type="match status" value="1"/>
</dbReference>
<dbReference type="InterPro" id="IPR019362">
    <property type="entry name" value="MMADHC"/>
</dbReference>
<gene>
    <name evidence="1" type="ORF">B4U79_03345</name>
</gene>
<feature type="non-terminal residue" evidence="1">
    <location>
        <position position="1"/>
    </location>
</feature>
<name>A0A3S4QP33_9ACAR</name>
<dbReference type="GO" id="GO:0009235">
    <property type="term" value="P:cobalamin metabolic process"/>
    <property type="evidence" value="ECO:0007669"/>
    <property type="project" value="InterPro"/>
</dbReference>
<dbReference type="STRING" id="1965070.A0A3S4QP33"/>
<reference evidence="1 2" key="1">
    <citation type="journal article" date="2018" name="Gigascience">
        <title>Genomes of trombidid mites reveal novel predicted allergens and laterally-transferred genes associated with secondary metabolism.</title>
        <authorList>
            <person name="Dong X."/>
            <person name="Chaisiri K."/>
            <person name="Xia D."/>
            <person name="Armstrong S.D."/>
            <person name="Fang Y."/>
            <person name="Donnelly M.J."/>
            <person name="Kadowaki T."/>
            <person name="McGarry J.W."/>
            <person name="Darby A.C."/>
            <person name="Makepeace B.L."/>
        </authorList>
    </citation>
    <scope>NUCLEOTIDE SEQUENCE [LARGE SCALE GENOMIC DNA]</scope>
    <source>
        <strain evidence="1">UoL-WK</strain>
    </source>
</reference>
<dbReference type="OrthoDB" id="10263782at2759"/>
<comment type="caution">
    <text evidence="1">The sequence shown here is derived from an EMBL/GenBank/DDBJ whole genome shotgun (WGS) entry which is preliminary data.</text>
</comment>
<proteinExistence type="predicted"/>
<evidence type="ECO:0000313" key="2">
    <source>
        <dbReference type="Proteomes" id="UP000285301"/>
    </source>
</evidence>
<keyword evidence="2" id="KW-1185">Reference proteome</keyword>
<evidence type="ECO:0000313" key="1">
    <source>
        <dbReference type="EMBL" id="RWS05954.1"/>
    </source>
</evidence>
<sequence length="255" mass="29476">QCSSEQRRAKSGIADDTSANKTYCKQLPERELSLIAPEDPRFPLPGNIGLLPVDEVKWKTIGLFNRPNKRDDSIFTAELNTDRYLRVVESYTFSYCTKSGSDEIPFECIPIECPQLLYRDFQELYPLRFVDEEVTLVAFYQKSNDDCESERDNRREVIASFLAVSRDICRKLIDAGYWADFVDPTSSEMDIQFSNMNLLEIRERFRNLAFSIENKEQCKVITYYKWGENSFVGSLFTNAPVDSKELKSILKSLKG</sequence>
<dbReference type="EMBL" id="NCKU01004428">
    <property type="protein sequence ID" value="RWS05954.1"/>
    <property type="molecule type" value="Genomic_DNA"/>
</dbReference>